<dbReference type="PANTHER" id="PTHR45688">
    <property type="match status" value="1"/>
</dbReference>
<gene>
    <name evidence="4" type="ORF">L0M17_21155</name>
</gene>
<comment type="similarity">
    <text evidence="1 3">Belongs to the class-III pyridoxal-phosphate-dependent aminotransferase family.</text>
</comment>
<protein>
    <submittedName>
        <fullName evidence="4">Aspartate aminotransferase family protein</fullName>
    </submittedName>
</protein>
<dbReference type="InterPro" id="IPR049704">
    <property type="entry name" value="Aminotrans_3_PPA_site"/>
</dbReference>
<dbReference type="InterPro" id="IPR015424">
    <property type="entry name" value="PyrdxlP-dep_Trfase"/>
</dbReference>
<evidence type="ECO:0000256" key="1">
    <source>
        <dbReference type="ARBA" id="ARBA00008954"/>
    </source>
</evidence>
<dbReference type="EMBL" id="JAKZBV010000002">
    <property type="protein sequence ID" value="MCH6472440.1"/>
    <property type="molecule type" value="Genomic_DNA"/>
</dbReference>
<dbReference type="InterPro" id="IPR005814">
    <property type="entry name" value="Aminotrans_3"/>
</dbReference>
<accession>A0ABS9U761</accession>
<dbReference type="GO" id="GO:0008483">
    <property type="term" value="F:transaminase activity"/>
    <property type="evidence" value="ECO:0007669"/>
    <property type="project" value="UniProtKB-KW"/>
</dbReference>
<dbReference type="PIRSF" id="PIRSF000521">
    <property type="entry name" value="Transaminase_4ab_Lys_Orn"/>
    <property type="match status" value="1"/>
</dbReference>
<keyword evidence="4" id="KW-0808">Transferase</keyword>
<dbReference type="PROSITE" id="PS00600">
    <property type="entry name" value="AA_TRANSFER_CLASS_3"/>
    <property type="match status" value="1"/>
</dbReference>
<dbReference type="Gene3D" id="3.40.640.10">
    <property type="entry name" value="Type I PLP-dependent aspartate aminotransferase-like (Major domain)"/>
    <property type="match status" value="1"/>
</dbReference>
<dbReference type="Gene3D" id="3.90.1150.10">
    <property type="entry name" value="Aspartate Aminotransferase, domain 1"/>
    <property type="match status" value="1"/>
</dbReference>
<dbReference type="RefSeq" id="WP_241056612.1">
    <property type="nucleotide sequence ID" value="NZ_JAKZBV010000002.1"/>
</dbReference>
<evidence type="ECO:0000256" key="3">
    <source>
        <dbReference type="RuleBase" id="RU003560"/>
    </source>
</evidence>
<keyword evidence="2 3" id="KW-0663">Pyridoxal phosphate</keyword>
<dbReference type="PANTHER" id="PTHR45688:SF13">
    <property type="entry name" value="ALANINE--GLYOXYLATE AMINOTRANSFERASE 2-LIKE"/>
    <property type="match status" value="1"/>
</dbReference>
<keyword evidence="5" id="KW-1185">Reference proteome</keyword>
<organism evidence="4 5">
    <name type="scientific">Sinomonas terrae</name>
    <dbReference type="NCBI Taxonomy" id="2908838"/>
    <lineage>
        <taxon>Bacteria</taxon>
        <taxon>Bacillati</taxon>
        <taxon>Actinomycetota</taxon>
        <taxon>Actinomycetes</taxon>
        <taxon>Micrococcales</taxon>
        <taxon>Micrococcaceae</taxon>
        <taxon>Sinomonas</taxon>
    </lineage>
</organism>
<dbReference type="InterPro" id="IPR015421">
    <property type="entry name" value="PyrdxlP-dep_Trfase_major"/>
</dbReference>
<reference evidence="4 5" key="1">
    <citation type="submission" date="2022-03" db="EMBL/GenBank/DDBJ databases">
        <title>Sinomonas sp. isolated from a soil.</title>
        <authorList>
            <person name="Han J."/>
            <person name="Kim D.-U."/>
        </authorList>
    </citation>
    <scope>NUCLEOTIDE SEQUENCE [LARGE SCALE GENOMIC DNA]</scope>
    <source>
        <strain evidence="4 5">5-5</strain>
    </source>
</reference>
<evidence type="ECO:0000313" key="4">
    <source>
        <dbReference type="EMBL" id="MCH6472440.1"/>
    </source>
</evidence>
<sequence length="455" mass="49754">MTTVKPRGKMVNAFNPDAPSELSERERQMVEDRHHVLAPSYRLFYQEPVHIVRGLGTRLWDGDGTEFLDAYNNVVSVGHGRPEVIGAVERQMRQLCTHTRYLHEGILGYANDLLGTLRETMPEAQLMFTCTGSEANDLAVRIAKYHTGHEGVIVTSEAYHGNSDLTAGFSPSLGDRSPLGTWVRQIPAPDSYRIRADDIAPMMLQQVRSQIEDLQRRGNGLAAFIVDSIFASDGIFADPTDFLKPVADLVHEAGGLFIADEVQCGFARTGSHMWGHARHHVQPDLMTMGKPMGNGYPVAGVAARPEVVAEFGYDQRYFNTFGGNTVAMAAAQATLDVILGEELQANSQRVGALIQAGLNDLAAEYEQLGDVRGSGLYIAAECVTDPETKAPDAQTAAAIVNGMRKRRVLISATGPNANVLKIRPPLVFSEQDVDWLLSCLEQTLREDLLALVATR</sequence>
<proteinExistence type="inferred from homology"/>
<dbReference type="InterPro" id="IPR015422">
    <property type="entry name" value="PyrdxlP-dep_Trfase_small"/>
</dbReference>
<dbReference type="SUPFAM" id="SSF53383">
    <property type="entry name" value="PLP-dependent transferases"/>
    <property type="match status" value="1"/>
</dbReference>
<dbReference type="Proteomes" id="UP001202922">
    <property type="component" value="Unassembled WGS sequence"/>
</dbReference>
<name>A0ABS9U761_9MICC</name>
<dbReference type="Pfam" id="PF00202">
    <property type="entry name" value="Aminotran_3"/>
    <property type="match status" value="1"/>
</dbReference>
<evidence type="ECO:0000256" key="2">
    <source>
        <dbReference type="ARBA" id="ARBA00022898"/>
    </source>
</evidence>
<dbReference type="CDD" id="cd00610">
    <property type="entry name" value="OAT_like"/>
    <property type="match status" value="1"/>
</dbReference>
<evidence type="ECO:0000313" key="5">
    <source>
        <dbReference type="Proteomes" id="UP001202922"/>
    </source>
</evidence>
<keyword evidence="4" id="KW-0032">Aminotransferase</keyword>
<comment type="caution">
    <text evidence="4">The sequence shown here is derived from an EMBL/GenBank/DDBJ whole genome shotgun (WGS) entry which is preliminary data.</text>
</comment>